<sequence length="281" mass="31039">MKQIFFAILAIASFSIARGQESGTSGHSLFSMMPNYSADKYSIIKRDFDQLKYLVPDAKNSAGYAEVLKEGAFEECRFAFNGTMQQAPSNLQILQNFKNAVTQKGGQVIFEDKFYKDKIYLKLKKDGDTYWVKVYADGIGNYTISSIRETAMKQDVVLNAGEIKNTLDAEGRVSFYGIYFDTDKAVVKSESAPTLTAIAAFLKSNPVTVYVVGHTDNTGDFARNSALSKDRATAVTEALVTQYGVKRSQVIPQGVGPLAPVSSNRNEEGKARNRRVELVVR</sequence>
<dbReference type="Pfam" id="PF00691">
    <property type="entry name" value="OmpA"/>
    <property type="match status" value="1"/>
</dbReference>
<keyword evidence="8" id="KW-1185">Reference proteome</keyword>
<keyword evidence="2 4" id="KW-0472">Membrane</keyword>
<organism evidence="7 8">
    <name type="scientific">Taibaiella chishuiensis</name>
    <dbReference type="NCBI Taxonomy" id="1434707"/>
    <lineage>
        <taxon>Bacteria</taxon>
        <taxon>Pseudomonadati</taxon>
        <taxon>Bacteroidota</taxon>
        <taxon>Chitinophagia</taxon>
        <taxon>Chitinophagales</taxon>
        <taxon>Chitinophagaceae</taxon>
        <taxon>Taibaiella</taxon>
    </lineage>
</organism>
<feature type="compositionally biased region" description="Basic and acidic residues" evidence="5">
    <location>
        <begin position="265"/>
        <end position="281"/>
    </location>
</feature>
<evidence type="ECO:0000256" key="5">
    <source>
        <dbReference type="SAM" id="MobiDB-lite"/>
    </source>
</evidence>
<dbReference type="PROSITE" id="PS51123">
    <property type="entry name" value="OMPA_2"/>
    <property type="match status" value="1"/>
</dbReference>
<evidence type="ECO:0000313" key="8">
    <source>
        <dbReference type="Proteomes" id="UP000240572"/>
    </source>
</evidence>
<keyword evidence="3" id="KW-0998">Cell outer membrane</keyword>
<feature type="region of interest" description="Disordered" evidence="5">
    <location>
        <begin position="256"/>
        <end position="281"/>
    </location>
</feature>
<evidence type="ECO:0000259" key="6">
    <source>
        <dbReference type="PROSITE" id="PS51123"/>
    </source>
</evidence>
<proteinExistence type="predicted"/>
<gene>
    <name evidence="7" type="ORF">B0I18_1149</name>
</gene>
<comment type="subcellular location">
    <subcellularLocation>
        <location evidence="1">Cell outer membrane</location>
    </subcellularLocation>
</comment>
<evidence type="ECO:0000256" key="4">
    <source>
        <dbReference type="PROSITE-ProRule" id="PRU00473"/>
    </source>
</evidence>
<dbReference type="InterPro" id="IPR006665">
    <property type="entry name" value="OmpA-like"/>
</dbReference>
<evidence type="ECO:0000256" key="3">
    <source>
        <dbReference type="ARBA" id="ARBA00023237"/>
    </source>
</evidence>
<accession>A0A2P8CV14</accession>
<dbReference type="PANTHER" id="PTHR30329">
    <property type="entry name" value="STATOR ELEMENT OF FLAGELLAR MOTOR COMPLEX"/>
    <property type="match status" value="1"/>
</dbReference>
<dbReference type="GO" id="GO:0009279">
    <property type="term" value="C:cell outer membrane"/>
    <property type="evidence" value="ECO:0007669"/>
    <property type="project" value="UniProtKB-SubCell"/>
</dbReference>
<dbReference type="Proteomes" id="UP000240572">
    <property type="component" value="Unassembled WGS sequence"/>
</dbReference>
<evidence type="ECO:0000313" key="7">
    <source>
        <dbReference type="EMBL" id="PSK88798.1"/>
    </source>
</evidence>
<feature type="domain" description="OmpA-like" evidence="6">
    <location>
        <begin position="167"/>
        <end position="281"/>
    </location>
</feature>
<dbReference type="InterPro" id="IPR050330">
    <property type="entry name" value="Bact_OuterMem_StrucFunc"/>
</dbReference>
<dbReference type="InterPro" id="IPR006664">
    <property type="entry name" value="OMP_bac"/>
</dbReference>
<dbReference type="InterPro" id="IPR036737">
    <property type="entry name" value="OmpA-like_sf"/>
</dbReference>
<dbReference type="CDD" id="cd07185">
    <property type="entry name" value="OmpA_C-like"/>
    <property type="match status" value="1"/>
</dbReference>
<dbReference type="EMBL" id="PYGD01000014">
    <property type="protein sequence ID" value="PSK88798.1"/>
    <property type="molecule type" value="Genomic_DNA"/>
</dbReference>
<comment type="caution">
    <text evidence="7">The sequence shown here is derived from an EMBL/GenBank/DDBJ whole genome shotgun (WGS) entry which is preliminary data.</text>
</comment>
<dbReference type="PANTHER" id="PTHR30329:SF21">
    <property type="entry name" value="LIPOPROTEIN YIAD-RELATED"/>
    <property type="match status" value="1"/>
</dbReference>
<name>A0A2P8CV14_9BACT</name>
<dbReference type="Gene3D" id="3.30.1330.60">
    <property type="entry name" value="OmpA-like domain"/>
    <property type="match status" value="1"/>
</dbReference>
<evidence type="ECO:0000256" key="1">
    <source>
        <dbReference type="ARBA" id="ARBA00004442"/>
    </source>
</evidence>
<protein>
    <submittedName>
        <fullName evidence="7">OmpA family protein</fullName>
    </submittedName>
</protein>
<dbReference type="PRINTS" id="PR01021">
    <property type="entry name" value="OMPADOMAIN"/>
</dbReference>
<evidence type="ECO:0000256" key="2">
    <source>
        <dbReference type="ARBA" id="ARBA00023136"/>
    </source>
</evidence>
<reference evidence="7 8" key="1">
    <citation type="submission" date="2018-03" db="EMBL/GenBank/DDBJ databases">
        <title>Genomic Encyclopedia of Type Strains, Phase III (KMG-III): the genomes of soil and plant-associated and newly described type strains.</title>
        <authorList>
            <person name="Whitman W."/>
        </authorList>
    </citation>
    <scope>NUCLEOTIDE SEQUENCE [LARGE SCALE GENOMIC DNA]</scope>
    <source>
        <strain evidence="7 8">CGMCC 1.12700</strain>
    </source>
</reference>
<dbReference type="AlphaFoldDB" id="A0A2P8CV14"/>
<dbReference type="OrthoDB" id="9792021at2"/>
<dbReference type="RefSeq" id="WP_106525158.1">
    <property type="nucleotide sequence ID" value="NZ_PYGD01000014.1"/>
</dbReference>
<dbReference type="SUPFAM" id="SSF103088">
    <property type="entry name" value="OmpA-like"/>
    <property type="match status" value="1"/>
</dbReference>